<sequence length="273" mass="30242">MEVSQLPPGRYFISHSYRDSAERDRLLGSLPAHVRPLVFPPITVAPDEFVSTPLLEAVRACDGLIALGGADSDESFWVTFEREFAKRTGITVYTWDPAGMLLDHDQPSTGSTMILLSDPVNWSDVELVGVQMQRRSFEVVPLSKNPEGRWVLHEGKDLRVAPGTRVVDPAFVVFAGGRTRPGFFRDVVARGRSGHIDPHRVVIACLNTGSGVVDADFLGSLMRGWGRGPIVDDLESHIVYLREGVDGEVLANRVDDLIVRLSWNLYRTRGPVR</sequence>
<dbReference type="Proteomes" id="UP000612585">
    <property type="component" value="Unassembled WGS sequence"/>
</dbReference>
<evidence type="ECO:0000313" key="2">
    <source>
        <dbReference type="Proteomes" id="UP000612585"/>
    </source>
</evidence>
<protein>
    <submittedName>
        <fullName evidence="1">Uncharacterized protein</fullName>
    </submittedName>
</protein>
<accession>A0A8J4E149</accession>
<dbReference type="RefSeq" id="WP_203997112.1">
    <property type="nucleotide sequence ID" value="NZ_BOPG01000032.1"/>
</dbReference>
<dbReference type="EMBL" id="BOPG01000032">
    <property type="protein sequence ID" value="GIJ57624.1"/>
    <property type="molecule type" value="Genomic_DNA"/>
</dbReference>
<proteinExistence type="predicted"/>
<keyword evidence="2" id="KW-1185">Reference proteome</keyword>
<dbReference type="AlphaFoldDB" id="A0A8J4E149"/>
<reference evidence="1" key="1">
    <citation type="submission" date="2021-01" db="EMBL/GenBank/DDBJ databases">
        <title>Whole genome shotgun sequence of Virgisporangium aurantiacum NBRC 16421.</title>
        <authorList>
            <person name="Komaki H."/>
            <person name="Tamura T."/>
        </authorList>
    </citation>
    <scope>NUCLEOTIDE SEQUENCE</scope>
    <source>
        <strain evidence="1">NBRC 16421</strain>
    </source>
</reference>
<comment type="caution">
    <text evidence="1">The sequence shown here is derived from an EMBL/GenBank/DDBJ whole genome shotgun (WGS) entry which is preliminary data.</text>
</comment>
<organism evidence="1 2">
    <name type="scientific">Virgisporangium aurantiacum</name>
    <dbReference type="NCBI Taxonomy" id="175570"/>
    <lineage>
        <taxon>Bacteria</taxon>
        <taxon>Bacillati</taxon>
        <taxon>Actinomycetota</taxon>
        <taxon>Actinomycetes</taxon>
        <taxon>Micromonosporales</taxon>
        <taxon>Micromonosporaceae</taxon>
        <taxon>Virgisporangium</taxon>
    </lineage>
</organism>
<name>A0A8J4E149_9ACTN</name>
<gene>
    <name evidence="1" type="ORF">Vau01_051400</name>
</gene>
<evidence type="ECO:0000313" key="1">
    <source>
        <dbReference type="EMBL" id="GIJ57624.1"/>
    </source>
</evidence>